<reference evidence="2 3" key="1">
    <citation type="submission" date="2016-10" db="EMBL/GenBank/DDBJ databases">
        <authorList>
            <person name="de Groot N.N."/>
        </authorList>
    </citation>
    <scope>NUCLEOTIDE SEQUENCE [LARGE SCALE GENOMIC DNA]</scope>
    <source>
        <strain evidence="2 3">CGMCC 1.11156</strain>
    </source>
</reference>
<keyword evidence="3" id="KW-1185">Reference proteome</keyword>
<accession>A0A1I3RIG3</accession>
<evidence type="ECO:0000313" key="2">
    <source>
        <dbReference type="EMBL" id="SFJ46353.1"/>
    </source>
</evidence>
<evidence type="ECO:0000256" key="1">
    <source>
        <dbReference type="SAM" id="MobiDB-lite"/>
    </source>
</evidence>
<gene>
    <name evidence="2" type="ORF">SAMN05216561_13313</name>
</gene>
<organism evidence="2 3">
    <name type="scientific">Nocardioides psychrotolerans</name>
    <dbReference type="NCBI Taxonomy" id="1005945"/>
    <lineage>
        <taxon>Bacteria</taxon>
        <taxon>Bacillati</taxon>
        <taxon>Actinomycetota</taxon>
        <taxon>Actinomycetes</taxon>
        <taxon>Propionibacteriales</taxon>
        <taxon>Nocardioidaceae</taxon>
        <taxon>Nocardioides</taxon>
    </lineage>
</organism>
<dbReference type="STRING" id="1005945.SAMN05216561_13313"/>
<dbReference type="RefSeq" id="WP_143099880.1">
    <property type="nucleotide sequence ID" value="NZ_BKAF01000018.1"/>
</dbReference>
<protein>
    <submittedName>
        <fullName evidence="2">Uncharacterized protein</fullName>
    </submittedName>
</protein>
<evidence type="ECO:0000313" key="3">
    <source>
        <dbReference type="Proteomes" id="UP000198649"/>
    </source>
</evidence>
<name>A0A1I3RIG3_9ACTN</name>
<sequence>MQLLGLGRRVRTERGPAAGQEPVPLAAHLLEGVDDVHPGVDQDQPLAVADQALGAEGATDLAGPGTRPMTS</sequence>
<dbReference type="AlphaFoldDB" id="A0A1I3RIG3"/>
<proteinExistence type="predicted"/>
<dbReference type="EMBL" id="FOQG01000033">
    <property type="protein sequence ID" value="SFJ46353.1"/>
    <property type="molecule type" value="Genomic_DNA"/>
</dbReference>
<feature type="region of interest" description="Disordered" evidence="1">
    <location>
        <begin position="1"/>
        <end position="20"/>
    </location>
</feature>
<dbReference type="Proteomes" id="UP000198649">
    <property type="component" value="Unassembled WGS sequence"/>
</dbReference>